<evidence type="ECO:0000256" key="2">
    <source>
        <dbReference type="ARBA" id="ARBA00022692"/>
    </source>
</evidence>
<organism evidence="8 9">
    <name type="scientific">Thermophagus xiamenensis</name>
    <dbReference type="NCBI Taxonomy" id="385682"/>
    <lineage>
        <taxon>Bacteria</taxon>
        <taxon>Pseudomonadati</taxon>
        <taxon>Bacteroidota</taxon>
        <taxon>Bacteroidia</taxon>
        <taxon>Marinilabiliales</taxon>
        <taxon>Marinilabiliaceae</taxon>
        <taxon>Thermophagus</taxon>
    </lineage>
</organism>
<proteinExistence type="predicted"/>
<keyword evidence="3 6" id="KW-1133">Transmembrane helix</keyword>
<feature type="transmembrane region" description="Helical" evidence="6">
    <location>
        <begin position="28"/>
        <end position="47"/>
    </location>
</feature>
<dbReference type="eggNOG" id="COG0845">
    <property type="taxonomic scope" value="Bacteria"/>
</dbReference>
<dbReference type="Pfam" id="PF26002">
    <property type="entry name" value="Beta-barrel_AprE"/>
    <property type="match status" value="1"/>
</dbReference>
<feature type="domain" description="AprE-like beta-barrel" evidence="7">
    <location>
        <begin position="270"/>
        <end position="353"/>
    </location>
</feature>
<dbReference type="InParanoid" id="A0A1I2FXF3"/>
<evidence type="ECO:0000313" key="8">
    <source>
        <dbReference type="EMBL" id="SFF09488.1"/>
    </source>
</evidence>
<reference evidence="8 9" key="1">
    <citation type="submission" date="2016-10" db="EMBL/GenBank/DDBJ databases">
        <authorList>
            <person name="de Groot N.N."/>
        </authorList>
    </citation>
    <scope>NUCLEOTIDE SEQUENCE [LARGE SCALE GENOMIC DNA]</scope>
    <source>
        <strain evidence="8 9">DSM 19012</strain>
    </source>
</reference>
<evidence type="ECO:0000256" key="5">
    <source>
        <dbReference type="SAM" id="Coils"/>
    </source>
</evidence>
<name>A0A1I2FXF3_9BACT</name>
<dbReference type="STRING" id="385682.SAMN05444380_1383"/>
<dbReference type="EMBL" id="FONA01000038">
    <property type="protein sequence ID" value="SFF09488.1"/>
    <property type="molecule type" value="Genomic_DNA"/>
</dbReference>
<dbReference type="PANTHER" id="PTHR30386">
    <property type="entry name" value="MEMBRANE FUSION SUBUNIT OF EMRAB-TOLC MULTIDRUG EFFLUX PUMP"/>
    <property type="match status" value="1"/>
</dbReference>
<evidence type="ECO:0000256" key="3">
    <source>
        <dbReference type="ARBA" id="ARBA00022989"/>
    </source>
</evidence>
<evidence type="ECO:0000313" key="9">
    <source>
        <dbReference type="Proteomes" id="UP000181976"/>
    </source>
</evidence>
<keyword evidence="9" id="KW-1185">Reference proteome</keyword>
<feature type="coiled-coil region" evidence="5">
    <location>
        <begin position="202"/>
        <end position="229"/>
    </location>
</feature>
<keyword evidence="4 6" id="KW-0472">Membrane</keyword>
<dbReference type="PANTHER" id="PTHR30386:SF26">
    <property type="entry name" value="TRANSPORT PROTEIN COMB"/>
    <property type="match status" value="1"/>
</dbReference>
<dbReference type="GO" id="GO:0016020">
    <property type="term" value="C:membrane"/>
    <property type="evidence" value="ECO:0007669"/>
    <property type="project" value="UniProtKB-SubCell"/>
</dbReference>
<keyword evidence="5" id="KW-0175">Coiled coil</keyword>
<sequence>MSQQLFPPEIIENTSEAHFHKNNRSFHWIYLSLLVLVLTGIALLPVISVDVTSQSRGVIRTKSENASIVPVFYGRVTKTFLEEGRHIQYGDTLVILESDRLDAQLENSLKLLETNLLFLEDLKRLSLDQPQQLKTPKYKNEWNKYTAGIREFDIKLELLQEDFDQQKYLYSEKVIAEIDFLKSKNNLETVKSQLELFKQEMKNNWQSEISRLQLENEDIRSSIKQLRDERSQYVITAPASGSLLGVVGVQAGSFVSPGQKLAEISPDEALIAECYVNSSDIGFLRSGQMVRFQIDAFNYNQWGLLEGKVSKISEDVIVIENQPVFKVRCELSSTYLQLKTGHKGVLKKGMTLTGRFVITRRTLFQLLFDKVDDWLNPKII</sequence>
<evidence type="ECO:0000256" key="4">
    <source>
        <dbReference type="ARBA" id="ARBA00023136"/>
    </source>
</evidence>
<accession>A0A1I2FXF3</accession>
<dbReference type="RefSeq" id="WP_010527098.1">
    <property type="nucleotide sequence ID" value="NZ_AFSL01000028.1"/>
</dbReference>
<dbReference type="InterPro" id="IPR050739">
    <property type="entry name" value="MFP"/>
</dbReference>
<dbReference type="InterPro" id="IPR058982">
    <property type="entry name" value="Beta-barrel_AprE"/>
</dbReference>
<evidence type="ECO:0000256" key="6">
    <source>
        <dbReference type="SAM" id="Phobius"/>
    </source>
</evidence>
<comment type="subcellular location">
    <subcellularLocation>
        <location evidence="1">Membrane</location>
        <topology evidence="1">Single-pass membrane protein</topology>
    </subcellularLocation>
</comment>
<keyword evidence="2 6" id="KW-0812">Transmembrane</keyword>
<evidence type="ECO:0000256" key="1">
    <source>
        <dbReference type="ARBA" id="ARBA00004167"/>
    </source>
</evidence>
<dbReference type="Proteomes" id="UP000181976">
    <property type="component" value="Unassembled WGS sequence"/>
</dbReference>
<dbReference type="OrthoDB" id="594147at2"/>
<protein>
    <submittedName>
        <fullName evidence="8">HlyD family secretion protein</fullName>
    </submittedName>
</protein>
<evidence type="ECO:0000259" key="7">
    <source>
        <dbReference type="Pfam" id="PF26002"/>
    </source>
</evidence>
<dbReference type="AlphaFoldDB" id="A0A1I2FXF3"/>
<gene>
    <name evidence="8" type="ORF">SAMN05444380_1383</name>
</gene>
<dbReference type="Gene3D" id="2.40.30.170">
    <property type="match status" value="1"/>
</dbReference>